<gene>
    <name evidence="1" type="ORF">S01H1_23374</name>
</gene>
<name>X0TUA0_9ZZZZ</name>
<organism evidence="1">
    <name type="scientific">marine sediment metagenome</name>
    <dbReference type="NCBI Taxonomy" id="412755"/>
    <lineage>
        <taxon>unclassified sequences</taxon>
        <taxon>metagenomes</taxon>
        <taxon>ecological metagenomes</taxon>
    </lineage>
</organism>
<feature type="non-terminal residue" evidence="1">
    <location>
        <position position="1"/>
    </location>
</feature>
<comment type="caution">
    <text evidence="1">The sequence shown here is derived from an EMBL/GenBank/DDBJ whole genome shotgun (WGS) entry which is preliminary data.</text>
</comment>
<protein>
    <submittedName>
        <fullName evidence="1">Uncharacterized protein</fullName>
    </submittedName>
</protein>
<dbReference type="EMBL" id="BARS01013475">
    <property type="protein sequence ID" value="GAF97148.1"/>
    <property type="molecule type" value="Genomic_DNA"/>
</dbReference>
<dbReference type="AlphaFoldDB" id="X0TUA0"/>
<reference evidence="1" key="1">
    <citation type="journal article" date="2014" name="Front. Microbiol.">
        <title>High frequency of phylogenetically diverse reductive dehalogenase-homologous genes in deep subseafloor sedimentary metagenomes.</title>
        <authorList>
            <person name="Kawai M."/>
            <person name="Futagami T."/>
            <person name="Toyoda A."/>
            <person name="Takaki Y."/>
            <person name="Nishi S."/>
            <person name="Hori S."/>
            <person name="Arai W."/>
            <person name="Tsubouchi T."/>
            <person name="Morono Y."/>
            <person name="Uchiyama I."/>
            <person name="Ito T."/>
            <person name="Fujiyama A."/>
            <person name="Inagaki F."/>
            <person name="Takami H."/>
        </authorList>
    </citation>
    <scope>NUCLEOTIDE SEQUENCE</scope>
    <source>
        <strain evidence="1">Expedition CK06-06</strain>
    </source>
</reference>
<evidence type="ECO:0000313" key="1">
    <source>
        <dbReference type="EMBL" id="GAF97148.1"/>
    </source>
</evidence>
<sequence>VTNSTYVGYKWYVDTDDSWPIGDYDVTSYMTDRISLGSTSDTTEFTLKEMD</sequence>
<accession>X0TUA0</accession>
<proteinExistence type="predicted"/>